<dbReference type="EMBL" id="CP059085">
    <property type="protein sequence ID" value="QTC48393.1"/>
    <property type="molecule type" value="Genomic_DNA"/>
</dbReference>
<evidence type="ECO:0000313" key="4">
    <source>
        <dbReference type="Proteomes" id="UP000663901"/>
    </source>
</evidence>
<dbReference type="Proteomes" id="UP001208888">
    <property type="component" value="Unassembled WGS sequence"/>
</dbReference>
<dbReference type="EMBL" id="JANFVX010000025">
    <property type="protein sequence ID" value="MCW0346215.1"/>
    <property type="molecule type" value="Genomic_DNA"/>
</dbReference>
<name>A0A8A4KJ51_PANAN</name>
<dbReference type="Proteomes" id="UP000663901">
    <property type="component" value="Plasmid pOC5aB"/>
</dbReference>
<reference evidence="3" key="1">
    <citation type="submission" date="2020-07" db="EMBL/GenBank/DDBJ databases">
        <title>Genome Sequences for Panteoa spp. that cause Center Rot in Onions.</title>
        <authorList>
            <person name="Asselin J.A."/>
            <person name="Helmann T."/>
            <person name="Beer S."/>
            <person name="Stodghill P."/>
        </authorList>
    </citation>
    <scope>NUCLEOTIDE SEQUENCE</scope>
    <source>
        <strain evidence="3">OC5a</strain>
        <plasmid evidence="3">pOC5aB</plasmid>
    </source>
</reference>
<feature type="transmembrane region" description="Helical" evidence="1">
    <location>
        <begin position="69"/>
        <end position="93"/>
    </location>
</feature>
<evidence type="ECO:0000256" key="1">
    <source>
        <dbReference type="SAM" id="Phobius"/>
    </source>
</evidence>
<feature type="transmembrane region" description="Helical" evidence="1">
    <location>
        <begin position="45"/>
        <end position="63"/>
    </location>
</feature>
<protein>
    <submittedName>
        <fullName evidence="3">Uncharacterized protein</fullName>
    </submittedName>
</protein>
<reference evidence="2" key="2">
    <citation type="submission" date="2022-06" db="EMBL/GenBank/DDBJ databases">
        <title>Dynamics of rice microbiomes reveals core vertical transmitted seed endophytes.</title>
        <authorList>
            <person name="Liao K."/>
            <person name="Zhang X."/>
        </authorList>
    </citation>
    <scope>NUCLEOTIDE SEQUENCE</scope>
    <source>
        <strain evidence="2">JT1-17</strain>
    </source>
</reference>
<organism evidence="3 4">
    <name type="scientific">Pantoea ananas</name>
    <name type="common">Erwinia uredovora</name>
    <dbReference type="NCBI Taxonomy" id="553"/>
    <lineage>
        <taxon>Bacteria</taxon>
        <taxon>Pseudomonadati</taxon>
        <taxon>Pseudomonadota</taxon>
        <taxon>Gammaproteobacteria</taxon>
        <taxon>Enterobacterales</taxon>
        <taxon>Erwiniaceae</taxon>
        <taxon>Pantoea</taxon>
    </lineage>
</organism>
<accession>A0A8A4KJ51</accession>
<geneLocation type="plasmid" evidence="3 4">
    <name>pOC5aB</name>
</geneLocation>
<keyword evidence="1" id="KW-0472">Membrane</keyword>
<keyword evidence="3" id="KW-0614">Plasmid</keyword>
<evidence type="ECO:0000313" key="3">
    <source>
        <dbReference type="EMBL" id="QTC48393.1"/>
    </source>
</evidence>
<proteinExistence type="predicted"/>
<dbReference type="AlphaFoldDB" id="A0A8A4KJ51"/>
<sequence length="104" mass="11411">MNVSDEALLKSGISQADLSRIKHNVSVHGGTLEDAVESLANRFRALTWVITFSVLVMAALLVFSSPVKIIAGGVSFLIVIAIVLSAQPVTLAWKCWRHRRAERR</sequence>
<dbReference type="RefSeq" id="WP_028722257.1">
    <property type="nucleotide sequence ID" value="NZ_CP059085.1"/>
</dbReference>
<gene>
    <name evidence="3" type="ORF">H0Z12_22625</name>
    <name evidence="2" type="ORF">NB703_004308</name>
</gene>
<evidence type="ECO:0000313" key="2">
    <source>
        <dbReference type="EMBL" id="MCW0346215.1"/>
    </source>
</evidence>
<keyword evidence="1" id="KW-0812">Transmembrane</keyword>
<keyword evidence="1" id="KW-1133">Transmembrane helix</keyword>